<proteinExistence type="predicted"/>
<dbReference type="AlphaFoldDB" id="A0A5B9WFA7"/>
<keyword evidence="1" id="KW-0624">Polysaccharide degradation</keyword>
<keyword evidence="1" id="KW-0858">Xylan degradation</keyword>
<dbReference type="GO" id="GO:0031176">
    <property type="term" value="F:endo-1,4-beta-xylanase activity"/>
    <property type="evidence" value="ECO:0007669"/>
    <property type="project" value="UniProtKB-EC"/>
</dbReference>
<name>A0A5B9WFA7_9BACT</name>
<sequence>MPPMPKPGPTRLPILPALPALDDASFFARADVPHGKVEQATYTNHAGKEKRMHVYLPPGYEANGDARYPVLYLNHGGGDDDSKWTGTDPRQGGHAQFILDNLIAAGRAKPMIVVMPNTRGIASADPPKPGEEDACSKEFLKDIIPYVEQHYRARPGRENRALAGLSMGGFVVMNVGLAHLDTFGELYVYSSGYFPDRMAAFEENFKAVLGDPKTNEELLRVPLYMAEGETDIALRNGQATMAVINKYGVRNFWVLSTGGHEWANWRRYLHQTAQIMFPEDRKR</sequence>
<organism evidence="1 2">
    <name type="scientific">Aquisphaera giovannonii</name>
    <dbReference type="NCBI Taxonomy" id="406548"/>
    <lineage>
        <taxon>Bacteria</taxon>
        <taxon>Pseudomonadati</taxon>
        <taxon>Planctomycetota</taxon>
        <taxon>Planctomycetia</taxon>
        <taxon>Isosphaerales</taxon>
        <taxon>Isosphaeraceae</taxon>
        <taxon>Aquisphaera</taxon>
    </lineage>
</organism>
<dbReference type="PANTHER" id="PTHR48098">
    <property type="entry name" value="ENTEROCHELIN ESTERASE-RELATED"/>
    <property type="match status" value="1"/>
</dbReference>
<keyword evidence="1" id="KW-0614">Plasmid</keyword>
<dbReference type="EC" id="3.2.1.8" evidence="1"/>
<keyword evidence="1" id="KW-0119">Carbohydrate metabolism</keyword>
<dbReference type="EMBL" id="CP042998">
    <property type="protein sequence ID" value="QEH39262.1"/>
    <property type="molecule type" value="Genomic_DNA"/>
</dbReference>
<dbReference type="InterPro" id="IPR050583">
    <property type="entry name" value="Mycobacterial_A85_antigen"/>
</dbReference>
<keyword evidence="1" id="KW-0326">Glycosidase</keyword>
<geneLocation type="plasmid" evidence="2">
    <name>pojf2_1</name>
</geneLocation>
<dbReference type="GO" id="GO:0045493">
    <property type="term" value="P:xylan catabolic process"/>
    <property type="evidence" value="ECO:0007669"/>
    <property type="project" value="UniProtKB-KW"/>
</dbReference>
<evidence type="ECO:0000313" key="1">
    <source>
        <dbReference type="EMBL" id="QEH39262.1"/>
    </source>
</evidence>
<reference evidence="1 2" key="1">
    <citation type="submission" date="2019-08" db="EMBL/GenBank/DDBJ databases">
        <title>Deep-cultivation of Planctomycetes and their phenomic and genomic characterization uncovers novel biology.</title>
        <authorList>
            <person name="Wiegand S."/>
            <person name="Jogler M."/>
            <person name="Boedeker C."/>
            <person name="Pinto D."/>
            <person name="Vollmers J."/>
            <person name="Rivas-Marin E."/>
            <person name="Kohn T."/>
            <person name="Peeters S.H."/>
            <person name="Heuer A."/>
            <person name="Rast P."/>
            <person name="Oberbeckmann S."/>
            <person name="Bunk B."/>
            <person name="Jeske O."/>
            <person name="Meyerdierks A."/>
            <person name="Storesund J.E."/>
            <person name="Kallscheuer N."/>
            <person name="Luecker S."/>
            <person name="Lage O.M."/>
            <person name="Pohl T."/>
            <person name="Merkel B.J."/>
            <person name="Hornburger P."/>
            <person name="Mueller R.-W."/>
            <person name="Bruemmer F."/>
            <person name="Labrenz M."/>
            <person name="Spormann A.M."/>
            <person name="Op den Camp H."/>
            <person name="Overmann J."/>
            <person name="Amann R."/>
            <person name="Jetten M.S.M."/>
            <person name="Mascher T."/>
            <person name="Medema M.H."/>
            <person name="Devos D.P."/>
            <person name="Kaster A.-K."/>
            <person name="Ovreas L."/>
            <person name="Rohde M."/>
            <person name="Galperin M.Y."/>
            <person name="Jogler C."/>
        </authorList>
    </citation>
    <scope>NUCLEOTIDE SEQUENCE [LARGE SCALE GENOMIC DNA]</scope>
    <source>
        <strain evidence="1 2">OJF2</strain>
        <plasmid evidence="2">pojf2_1</plasmid>
    </source>
</reference>
<dbReference type="InterPro" id="IPR029058">
    <property type="entry name" value="AB_hydrolase_fold"/>
</dbReference>
<dbReference type="SUPFAM" id="SSF53474">
    <property type="entry name" value="alpha/beta-Hydrolases"/>
    <property type="match status" value="1"/>
</dbReference>
<gene>
    <name evidence="1" type="primary">xynZ</name>
    <name evidence="1" type="ORF">OJF2_78770</name>
</gene>
<dbReference type="Gene3D" id="3.40.50.1820">
    <property type="entry name" value="alpha/beta hydrolase"/>
    <property type="match status" value="1"/>
</dbReference>
<dbReference type="Proteomes" id="UP000324233">
    <property type="component" value="Plasmid pOJF2_1"/>
</dbReference>
<keyword evidence="2" id="KW-1185">Reference proteome</keyword>
<protein>
    <submittedName>
        <fullName evidence="1">Endo-1,4-beta-xylanase Z</fullName>
        <ecNumber evidence="1">3.2.1.8</ecNumber>
    </submittedName>
</protein>
<evidence type="ECO:0000313" key="2">
    <source>
        <dbReference type="Proteomes" id="UP000324233"/>
    </source>
</evidence>
<dbReference type="KEGG" id="agv:OJF2_78770"/>
<dbReference type="Pfam" id="PF00756">
    <property type="entry name" value="Esterase"/>
    <property type="match status" value="1"/>
</dbReference>
<dbReference type="RefSeq" id="WP_168222337.1">
    <property type="nucleotide sequence ID" value="NZ_CP042998.1"/>
</dbReference>
<accession>A0A5B9WFA7</accession>
<keyword evidence="1" id="KW-0378">Hydrolase</keyword>
<dbReference type="InterPro" id="IPR000801">
    <property type="entry name" value="Esterase-like"/>
</dbReference>